<dbReference type="InterPro" id="IPR038143">
    <property type="entry name" value="NigD-like_C_dom_sf"/>
</dbReference>
<protein>
    <submittedName>
        <fullName evidence="2">NigD-like protein</fullName>
    </submittedName>
</protein>
<dbReference type="InterPro" id="IPR035376">
    <property type="entry name" value="NigD_C"/>
</dbReference>
<proteinExistence type="predicted"/>
<dbReference type="EMBL" id="FQZE01000032">
    <property type="protein sequence ID" value="SHJ81986.1"/>
    <property type="molecule type" value="Genomic_DNA"/>
</dbReference>
<dbReference type="Gene3D" id="2.60.40.2370">
    <property type="entry name" value="NigD-like, C-terminal beta sandwich domain"/>
    <property type="match status" value="1"/>
</dbReference>
<feature type="domain" description="NigD-like C-terminal" evidence="1">
    <location>
        <begin position="121"/>
        <end position="229"/>
    </location>
</feature>
<name>A0A1M6MF61_9BACT</name>
<dbReference type="Pfam" id="PF17415">
    <property type="entry name" value="NigD_C"/>
    <property type="match status" value="1"/>
</dbReference>
<sequence>MKKRIFAILIGLTVLVSGCLDDDGYSLNDMYAGFGMVEQVSTDPVDYKINMDNGDVLVPVASGYSRPWYYQGTDDPESRLKTGDRILLNYTILDEDTDADGNVEQYLVKVNAVDKVLLKGILDITEENQDSIGNDPLIVKECWMTDSLLNFEIRYWGRYEVHYINLVKQRGELLIGTGQPIELELRHNDNGDIEDIPYTAYVSFNLDSLKINGLDSVQFRVTSTDYDGELFEYDGVFRYDENN</sequence>
<dbReference type="AlphaFoldDB" id="A0A1M6MF61"/>
<accession>A0A1M6MF61</accession>
<dbReference type="PROSITE" id="PS51257">
    <property type="entry name" value="PROKAR_LIPOPROTEIN"/>
    <property type="match status" value="1"/>
</dbReference>
<dbReference type="RefSeq" id="WP_139279624.1">
    <property type="nucleotide sequence ID" value="NZ_FQZE01000032.1"/>
</dbReference>
<dbReference type="InterPro" id="IPR038179">
    <property type="entry name" value="NigD-like_N_sf"/>
</dbReference>
<evidence type="ECO:0000313" key="3">
    <source>
        <dbReference type="Proteomes" id="UP000184050"/>
    </source>
</evidence>
<evidence type="ECO:0000259" key="1">
    <source>
        <dbReference type="Pfam" id="PF17415"/>
    </source>
</evidence>
<dbReference type="Gene3D" id="2.40.50.500">
    <property type="entry name" value="NigD-like N-terminal OB domain"/>
    <property type="match status" value="1"/>
</dbReference>
<organism evidence="2 3">
    <name type="scientific">Tangfeifania diversioriginum</name>
    <dbReference type="NCBI Taxonomy" id="1168035"/>
    <lineage>
        <taxon>Bacteria</taxon>
        <taxon>Pseudomonadati</taxon>
        <taxon>Bacteroidota</taxon>
        <taxon>Bacteroidia</taxon>
        <taxon>Marinilabiliales</taxon>
        <taxon>Prolixibacteraceae</taxon>
        <taxon>Tangfeifania</taxon>
    </lineage>
</organism>
<dbReference type="Proteomes" id="UP000184050">
    <property type="component" value="Unassembled WGS sequence"/>
</dbReference>
<keyword evidence="3" id="KW-1185">Reference proteome</keyword>
<dbReference type="OrthoDB" id="1097285at2"/>
<evidence type="ECO:0000313" key="2">
    <source>
        <dbReference type="EMBL" id="SHJ81986.1"/>
    </source>
</evidence>
<reference evidence="2 3" key="1">
    <citation type="submission" date="2016-11" db="EMBL/GenBank/DDBJ databases">
        <authorList>
            <person name="Jaros S."/>
            <person name="Januszkiewicz K."/>
            <person name="Wedrychowicz H."/>
        </authorList>
    </citation>
    <scope>NUCLEOTIDE SEQUENCE [LARGE SCALE GENOMIC DNA]</scope>
    <source>
        <strain evidence="2 3">DSM 27063</strain>
    </source>
</reference>
<dbReference type="STRING" id="1168035.SAMN05444280_13238"/>
<gene>
    <name evidence="2" type="ORF">SAMN05444280_13238</name>
</gene>